<evidence type="ECO:0000313" key="2">
    <source>
        <dbReference type="EMBL" id="POZ53449.1"/>
    </source>
</evidence>
<gene>
    <name evidence="2" type="ORF">AADEFJLK_00474</name>
</gene>
<feature type="signal peptide" evidence="1">
    <location>
        <begin position="1"/>
        <end position="22"/>
    </location>
</feature>
<dbReference type="AlphaFoldDB" id="A0A2S5CRK2"/>
<reference evidence="2 3" key="1">
    <citation type="submission" date="2017-11" db="EMBL/GenBank/DDBJ databases">
        <title>Draft Genome Sequence of Methylobacter psychrotolerans Sph1T, an Obligate Methanotroph from Low-Temperature Environments.</title>
        <authorList>
            <person name="Oshkin I.Y."/>
            <person name="Miroshnikov K."/>
            <person name="Belova S.E."/>
            <person name="Korzhenkov A."/>
            <person name="Toshchakov S.V."/>
            <person name="Dedysh S.N."/>
        </authorList>
    </citation>
    <scope>NUCLEOTIDE SEQUENCE [LARGE SCALE GENOMIC DNA]</scope>
    <source>
        <strain evidence="2 3">Sph1</strain>
    </source>
</reference>
<dbReference type="Gene3D" id="2.60.40.680">
    <property type="match status" value="1"/>
</dbReference>
<sequence length="220" mass="23076">MNTLFKKGVMVALLSMSLPLQAITISISPIVQTVTVGSSFDEAIILSGLGDHVAPSVGTFDLTVSFNATQLSFSGVTFGDPVLGDQLDLAGLGSLQLMTPDLGSVNLFELSFDEALALESLQADSFILATLSFQALAVGTDSLNFTLNSLGDAFGNPLTADLINGNITVSSSDSPTDIPEPEAWTLLGTAIALFTIRSALRKRQTLCATVCRWLSEATAR</sequence>
<evidence type="ECO:0000313" key="3">
    <source>
        <dbReference type="Proteomes" id="UP000237423"/>
    </source>
</evidence>
<organism evidence="2 3">
    <name type="scientific">Methylovulum psychrotolerans</name>
    <dbReference type="NCBI Taxonomy" id="1704499"/>
    <lineage>
        <taxon>Bacteria</taxon>
        <taxon>Pseudomonadati</taxon>
        <taxon>Pseudomonadota</taxon>
        <taxon>Gammaproteobacteria</taxon>
        <taxon>Methylococcales</taxon>
        <taxon>Methylococcaceae</taxon>
        <taxon>Methylovulum</taxon>
    </lineage>
</organism>
<dbReference type="CDD" id="cd08547">
    <property type="entry name" value="Type_II_cohesin"/>
    <property type="match status" value="1"/>
</dbReference>
<evidence type="ECO:0008006" key="4">
    <source>
        <dbReference type="Google" id="ProtNLM"/>
    </source>
</evidence>
<dbReference type="GO" id="GO:0030246">
    <property type="term" value="F:carbohydrate binding"/>
    <property type="evidence" value="ECO:0007669"/>
    <property type="project" value="InterPro"/>
</dbReference>
<accession>A0A2S5CRK2</accession>
<evidence type="ECO:0000256" key="1">
    <source>
        <dbReference type="SAM" id="SignalP"/>
    </source>
</evidence>
<name>A0A2S5CRK2_9GAMM</name>
<keyword evidence="1" id="KW-0732">Signal</keyword>
<dbReference type="Proteomes" id="UP000237423">
    <property type="component" value="Unassembled WGS sequence"/>
</dbReference>
<feature type="chain" id="PRO_5015424892" description="PEP-CTERM protein-sorting domain-containing protein" evidence="1">
    <location>
        <begin position="23"/>
        <end position="220"/>
    </location>
</feature>
<dbReference type="RefSeq" id="WP_103973163.1">
    <property type="nucleotide sequence ID" value="NZ_PGFZ01000001.1"/>
</dbReference>
<proteinExistence type="predicted"/>
<dbReference type="EMBL" id="PGFZ01000001">
    <property type="protein sequence ID" value="POZ53449.1"/>
    <property type="molecule type" value="Genomic_DNA"/>
</dbReference>
<dbReference type="InterPro" id="IPR008965">
    <property type="entry name" value="CBM2/CBM3_carb-bd_dom_sf"/>
</dbReference>
<dbReference type="SUPFAM" id="SSF49384">
    <property type="entry name" value="Carbohydrate-binding domain"/>
    <property type="match status" value="1"/>
</dbReference>
<protein>
    <recommendedName>
        <fullName evidence="4">PEP-CTERM protein-sorting domain-containing protein</fullName>
    </recommendedName>
</protein>
<comment type="caution">
    <text evidence="2">The sequence shown here is derived from an EMBL/GenBank/DDBJ whole genome shotgun (WGS) entry which is preliminary data.</text>
</comment>